<feature type="compositionally biased region" description="Acidic residues" evidence="1">
    <location>
        <begin position="32"/>
        <end position="57"/>
    </location>
</feature>
<gene>
    <name evidence="2" type="ORF">ACFO0N_08745</name>
</gene>
<name>A0ABD5PBF8_9EURY</name>
<comment type="caution">
    <text evidence="2">The sequence shown here is derived from an EMBL/GenBank/DDBJ whole genome shotgun (WGS) entry which is preliminary data.</text>
</comment>
<feature type="region of interest" description="Disordered" evidence="1">
    <location>
        <begin position="1"/>
        <end position="57"/>
    </location>
</feature>
<evidence type="ECO:0000313" key="3">
    <source>
        <dbReference type="Proteomes" id="UP001595921"/>
    </source>
</evidence>
<evidence type="ECO:0000256" key="1">
    <source>
        <dbReference type="SAM" id="MobiDB-lite"/>
    </source>
</evidence>
<reference evidence="2 3" key="1">
    <citation type="journal article" date="2019" name="Int. J. Syst. Evol. Microbiol.">
        <title>The Global Catalogue of Microorganisms (GCM) 10K type strain sequencing project: providing services to taxonomists for standard genome sequencing and annotation.</title>
        <authorList>
            <consortium name="The Broad Institute Genomics Platform"/>
            <consortium name="The Broad Institute Genome Sequencing Center for Infectious Disease"/>
            <person name="Wu L."/>
            <person name="Ma J."/>
        </authorList>
    </citation>
    <scope>NUCLEOTIDE SEQUENCE [LARGE SCALE GENOMIC DNA]</scope>
    <source>
        <strain evidence="2 3">CGMCC 1.12553</strain>
    </source>
</reference>
<dbReference type="EMBL" id="JBHSDS010000006">
    <property type="protein sequence ID" value="MFC4358032.1"/>
    <property type="molecule type" value="Genomic_DNA"/>
</dbReference>
<evidence type="ECO:0000313" key="2">
    <source>
        <dbReference type="EMBL" id="MFC4358032.1"/>
    </source>
</evidence>
<proteinExistence type="predicted"/>
<accession>A0ABD5PBF8</accession>
<dbReference type="RefSeq" id="WP_267624387.1">
    <property type="nucleotide sequence ID" value="NZ_JAODIW010000008.1"/>
</dbReference>
<feature type="compositionally biased region" description="Basic and acidic residues" evidence="1">
    <location>
        <begin position="1"/>
        <end position="29"/>
    </location>
</feature>
<organism evidence="2 3">
    <name type="scientific">Halobium salinum</name>
    <dbReference type="NCBI Taxonomy" id="1364940"/>
    <lineage>
        <taxon>Archaea</taxon>
        <taxon>Methanobacteriati</taxon>
        <taxon>Methanobacteriota</taxon>
        <taxon>Stenosarchaea group</taxon>
        <taxon>Halobacteria</taxon>
        <taxon>Halobacteriales</taxon>
        <taxon>Haloferacaceae</taxon>
        <taxon>Halobium</taxon>
    </lineage>
</organism>
<protein>
    <submittedName>
        <fullName evidence="2">Uncharacterized protein</fullName>
    </submittedName>
</protein>
<keyword evidence="3" id="KW-1185">Reference proteome</keyword>
<dbReference type="Proteomes" id="UP001595921">
    <property type="component" value="Unassembled WGS sequence"/>
</dbReference>
<sequence>MPDTKNGRERKGLNKEAQLEHHLAEREVDTMGAEDDEPDLYEDVEGELLVEPVEGDD</sequence>
<dbReference type="Pfam" id="PF26396">
    <property type="entry name" value="HacaP"/>
    <property type="match status" value="1"/>
</dbReference>
<dbReference type="InterPro" id="IPR058858">
    <property type="entry name" value="HacaP"/>
</dbReference>
<dbReference type="AlphaFoldDB" id="A0ABD5PBF8"/>